<protein>
    <submittedName>
        <fullName evidence="2">Uncharacterized protein</fullName>
    </submittedName>
</protein>
<dbReference type="EMBL" id="HG670306">
    <property type="protein sequence ID" value="CDM81006.1"/>
    <property type="molecule type" value="Genomic_DNA"/>
</dbReference>
<feature type="region of interest" description="Disordered" evidence="1">
    <location>
        <begin position="1"/>
        <end position="40"/>
    </location>
</feature>
<sequence length="390" mass="43586">MARSNRSSSSASVGNNGSTQSTVQAKKPRTPRTRTSAGLRLEEIDRPLIVPVGMAWERHPYSARDPSTVLGALVRQMYPPPIGPKNDQKPVLCWEDYKWSPGPEVRTAASKIVEEFWWHFKCDPSEQEKADGVLEENLTRKKLKTGKDPGISGAWLHTHKLHRGTDEEQICSQRTADHWEDFDKAMKNAHGENWEEEHPDLDGQIIYEAADRMPHGRLGIANELFSKAEKAKFKSKRAMASQPVQSAKEECLERDKKYLKQEIKRLRGIELVVQSLAEKGGVDFDGIMQSATDDLSPSYSEGGFQRGRGDVPQHQTEKGMGSRTGGSTSHGNDDEDDDYGNGGYGNYGEGDLYGDEHYDHYGDGEYDDYGDEDDYGYGYGGGDGDDDDWL</sequence>
<evidence type="ECO:0000313" key="2">
    <source>
        <dbReference type="EMBL" id="CDM81006.1"/>
    </source>
</evidence>
<accession>A0A077RPT0</accession>
<organism evidence="2">
    <name type="scientific">Triticum aestivum</name>
    <name type="common">Wheat</name>
    <dbReference type="NCBI Taxonomy" id="4565"/>
    <lineage>
        <taxon>Eukaryota</taxon>
        <taxon>Viridiplantae</taxon>
        <taxon>Streptophyta</taxon>
        <taxon>Embryophyta</taxon>
        <taxon>Tracheophyta</taxon>
        <taxon>Spermatophyta</taxon>
        <taxon>Magnoliopsida</taxon>
        <taxon>Liliopsida</taxon>
        <taxon>Poales</taxon>
        <taxon>Poaceae</taxon>
        <taxon>BOP clade</taxon>
        <taxon>Pooideae</taxon>
        <taxon>Triticodae</taxon>
        <taxon>Triticeae</taxon>
        <taxon>Triticinae</taxon>
        <taxon>Triticum</taxon>
    </lineage>
</organism>
<feature type="compositionally biased region" description="Basic and acidic residues" evidence="1">
    <location>
        <begin position="354"/>
        <end position="363"/>
    </location>
</feature>
<dbReference type="PANTHER" id="PTHR33157">
    <property type="entry name" value="AUTONOMOUS TRANSPOSABLE ELEMENT EN-1 MOSAIC PROTEIN-RELATED"/>
    <property type="match status" value="1"/>
</dbReference>
<feature type="compositionally biased region" description="Low complexity" evidence="1">
    <location>
        <begin position="1"/>
        <end position="18"/>
    </location>
</feature>
<proteinExistence type="predicted"/>
<dbReference type="InterPro" id="IPR039266">
    <property type="entry name" value="EN-1/SPM"/>
</dbReference>
<feature type="compositionally biased region" description="Acidic residues" evidence="1">
    <location>
        <begin position="364"/>
        <end position="375"/>
    </location>
</feature>
<feature type="compositionally biased region" description="Basic and acidic residues" evidence="1">
    <location>
        <begin position="307"/>
        <end position="317"/>
    </location>
</feature>
<dbReference type="ExpressionAtlas" id="A0A077RPT0">
    <property type="expression patterns" value="baseline"/>
</dbReference>
<dbReference type="GO" id="GO:0032196">
    <property type="term" value="P:transposition"/>
    <property type="evidence" value="ECO:0007669"/>
    <property type="project" value="InterPro"/>
</dbReference>
<reference evidence="2" key="1">
    <citation type="journal article" date="2014" name="Science">
        <title>Structural and functional partitioning of bread wheat chromosome 3B.</title>
        <authorList>
            <person name="Choulet F."/>
            <person name="Alberti A."/>
            <person name="Theil S."/>
            <person name="Glover N."/>
            <person name="Barbe V."/>
            <person name="Daron J."/>
            <person name="Pingault L."/>
            <person name="Sourdille P."/>
            <person name="Couloux A."/>
            <person name="Paux E."/>
            <person name="Leroy P."/>
            <person name="Mangenot S."/>
            <person name="Guilhot N."/>
            <person name="Le Gouis J."/>
            <person name="Balfourier F."/>
            <person name="Alaux M."/>
            <person name="Jamilloux V."/>
            <person name="Poulain J."/>
            <person name="Durand C."/>
            <person name="Bellec A."/>
            <person name="Gaspin C."/>
            <person name="Safar J."/>
            <person name="Dolezel J."/>
            <person name="Rogers J."/>
            <person name="Vandepoele K."/>
            <person name="Aury J.M."/>
            <person name="Mayer K."/>
            <person name="Berges H."/>
            <person name="Quesneville H."/>
            <person name="Wincker P."/>
            <person name="Feuillet C."/>
        </authorList>
    </citation>
    <scope>NUCLEOTIDE SEQUENCE</scope>
</reference>
<gene>
    <name evidence="2" type="ORF">TRAES_3BF115100010CFD_c1</name>
</gene>
<evidence type="ECO:0000256" key="1">
    <source>
        <dbReference type="SAM" id="MobiDB-lite"/>
    </source>
</evidence>
<dbReference type="AlphaFoldDB" id="A0A077RPT0"/>
<feature type="region of interest" description="Disordered" evidence="1">
    <location>
        <begin position="293"/>
        <end position="390"/>
    </location>
</feature>
<name>A0A077RPT0_WHEAT</name>
<dbReference type="HOGENOM" id="CLU_708652_0_0_1"/>
<dbReference type="PANTHER" id="PTHR33157:SF8">
    <property type="entry name" value="OS11G0485000 PROTEIN"/>
    <property type="match status" value="1"/>
</dbReference>